<evidence type="ECO:0008006" key="3">
    <source>
        <dbReference type="Google" id="ProtNLM"/>
    </source>
</evidence>
<dbReference type="SUPFAM" id="SSF51735">
    <property type="entry name" value="NAD(P)-binding Rossmann-fold domains"/>
    <property type="match status" value="1"/>
</dbReference>
<accession>A0LK69</accession>
<organism evidence="1 2">
    <name type="scientific">Syntrophobacter fumaroxidans (strain DSM 10017 / MPOB)</name>
    <dbReference type="NCBI Taxonomy" id="335543"/>
    <lineage>
        <taxon>Bacteria</taxon>
        <taxon>Pseudomonadati</taxon>
        <taxon>Thermodesulfobacteriota</taxon>
        <taxon>Syntrophobacteria</taxon>
        <taxon>Syntrophobacterales</taxon>
        <taxon>Syntrophobacteraceae</taxon>
        <taxon>Syntrophobacter</taxon>
    </lineage>
</organism>
<name>A0LK69_SYNFM</name>
<keyword evidence="2" id="KW-1185">Reference proteome</keyword>
<gene>
    <name evidence="1" type="ordered locus">Sfum_2139</name>
</gene>
<sequence>MIQQRNSSVPQPFPPRAIRILGAGRFGRLAAERLGKRFPRASIRVVDHREERLKAVERDFGLPTQAEDALSHLSRGEFSDEVWIIPAVPVHVAFHWVLNRLSRTGSARMLPVPDAADSQVPNPYRVADGTLFASYATFICPDACNEPDDICTHTRQRRLGNLFEHLESIVLPGYGIVVVRSWQLAPGVGGYPAGYLAARLKVVEQTPGRYLVATSCRCHGVLNCLEWNRASSYFPERDLPARP</sequence>
<evidence type="ECO:0000313" key="1">
    <source>
        <dbReference type="EMBL" id="ABK17821.1"/>
    </source>
</evidence>
<dbReference type="STRING" id="335543.Sfum_2139"/>
<dbReference type="RefSeq" id="WP_011698990.1">
    <property type="nucleotide sequence ID" value="NC_008554.1"/>
</dbReference>
<dbReference type="HOGENOM" id="CLU_1280722_0_0_7"/>
<dbReference type="InParanoid" id="A0LK69"/>
<dbReference type="InterPro" id="IPR036291">
    <property type="entry name" value="NAD(P)-bd_dom_sf"/>
</dbReference>
<protein>
    <recommendedName>
        <fullName evidence="3">RCK N-terminal domain-containing protein</fullName>
    </recommendedName>
</protein>
<proteinExistence type="predicted"/>
<dbReference type="Proteomes" id="UP000001784">
    <property type="component" value="Chromosome"/>
</dbReference>
<dbReference type="OrthoDB" id="5501373at2"/>
<dbReference type="KEGG" id="sfu:Sfum_2139"/>
<evidence type="ECO:0000313" key="2">
    <source>
        <dbReference type="Proteomes" id="UP000001784"/>
    </source>
</evidence>
<dbReference type="AlphaFoldDB" id="A0LK69"/>
<reference evidence="1 2" key="1">
    <citation type="submission" date="2006-10" db="EMBL/GenBank/DDBJ databases">
        <title>Complete sequence of Syntrophobacter fumaroxidans MPOB.</title>
        <authorList>
            <consortium name="US DOE Joint Genome Institute"/>
            <person name="Copeland A."/>
            <person name="Lucas S."/>
            <person name="Lapidus A."/>
            <person name="Barry K."/>
            <person name="Detter J.C."/>
            <person name="Glavina del Rio T."/>
            <person name="Hammon N."/>
            <person name="Israni S."/>
            <person name="Pitluck S."/>
            <person name="Goltsman E.G."/>
            <person name="Martinez M."/>
            <person name="Schmutz J."/>
            <person name="Larimer F."/>
            <person name="Land M."/>
            <person name="Hauser L."/>
            <person name="Kyrpides N."/>
            <person name="Kim E."/>
            <person name="Boone D.R."/>
            <person name="Brockman F."/>
            <person name="Culley D."/>
            <person name="Ferry J."/>
            <person name="Gunsalus R."/>
            <person name="McInerney M.J."/>
            <person name="Morrison M."/>
            <person name="Plugge C."/>
            <person name="Rohlin L."/>
            <person name="Scholten J."/>
            <person name="Sieber J."/>
            <person name="Stams A.J.M."/>
            <person name="Worm P."/>
            <person name="Henstra A.M."/>
            <person name="Richardson P."/>
        </authorList>
    </citation>
    <scope>NUCLEOTIDE SEQUENCE [LARGE SCALE GENOMIC DNA]</scope>
    <source>
        <strain evidence="2">DSM 10017 / MPOB</strain>
    </source>
</reference>
<dbReference type="EMBL" id="CP000478">
    <property type="protein sequence ID" value="ABK17821.1"/>
    <property type="molecule type" value="Genomic_DNA"/>
</dbReference>
<dbReference type="eggNOG" id="COG1226">
    <property type="taxonomic scope" value="Bacteria"/>
</dbReference>